<protein>
    <submittedName>
        <fullName evidence="1">Uncharacterized protein</fullName>
    </submittedName>
</protein>
<sequence length="70" mass="8190">MENVGKKINDGYCNGFAGRRYDMEGCVIEAEGQDWIVCRHPEGGPIFMDLHGWDKEEYLNQWTSENRYTE</sequence>
<evidence type="ECO:0000313" key="1">
    <source>
        <dbReference type="EMBL" id="CAB4175337.1"/>
    </source>
</evidence>
<organism evidence="1">
    <name type="scientific">uncultured Caudovirales phage</name>
    <dbReference type="NCBI Taxonomy" id="2100421"/>
    <lineage>
        <taxon>Viruses</taxon>
        <taxon>Duplodnaviria</taxon>
        <taxon>Heunggongvirae</taxon>
        <taxon>Uroviricota</taxon>
        <taxon>Caudoviricetes</taxon>
        <taxon>Peduoviridae</taxon>
        <taxon>Maltschvirus</taxon>
        <taxon>Maltschvirus maltsch</taxon>
    </lineage>
</organism>
<reference evidence="1" key="1">
    <citation type="submission" date="2020-05" db="EMBL/GenBank/DDBJ databases">
        <authorList>
            <person name="Chiriac C."/>
            <person name="Salcher M."/>
            <person name="Ghai R."/>
            <person name="Kavagutti S V."/>
        </authorList>
    </citation>
    <scope>NUCLEOTIDE SEQUENCE</scope>
</reference>
<name>A0A6J5PXA5_9CAUD</name>
<dbReference type="EMBL" id="LR796923">
    <property type="protein sequence ID" value="CAB4175337.1"/>
    <property type="molecule type" value="Genomic_DNA"/>
</dbReference>
<accession>A0A6J5PXA5</accession>
<gene>
    <name evidence="1" type="ORF">UFOVP972_146</name>
</gene>
<proteinExistence type="predicted"/>